<evidence type="ECO:0000256" key="3">
    <source>
        <dbReference type="PIRSR" id="PIRSR623088-3"/>
    </source>
</evidence>
<evidence type="ECO:0000313" key="7">
    <source>
        <dbReference type="EMBL" id="EGE05269.1"/>
    </source>
</evidence>
<feature type="compositionally biased region" description="Polar residues" evidence="5">
    <location>
        <begin position="912"/>
        <end position="921"/>
    </location>
</feature>
<dbReference type="GO" id="GO:0046872">
    <property type="term" value="F:metal ion binding"/>
    <property type="evidence" value="ECO:0007669"/>
    <property type="project" value="UniProtKB-KW"/>
</dbReference>
<feature type="compositionally biased region" description="Pro residues" evidence="5">
    <location>
        <begin position="68"/>
        <end position="78"/>
    </location>
</feature>
<name>F2PTQ1_TRIEC</name>
<evidence type="ECO:0000256" key="2">
    <source>
        <dbReference type="ARBA" id="ARBA00022801"/>
    </source>
</evidence>
<sequence>MDAAAAACWAVYLDDRVDCERWIDRDGEQLHESAELAANLARILAICRQGDAESSHVRRSSLNLTPLASPPSLPQPPHQHPHLPQQVQAQAQAQAQAQGQPSAVSPSTSRRSLAFSSESEELFGLHLLSRFSADIQSRETPHAIIPIAILRNVRPQPSPFSSSAHVLRSGKNVVESATKPSSRRPDDRQISRCLDAGAIDVLVSPIDQSRVHGLLIHAYRIRRAAQKENSRFMATSGQKIRKYSWVGVSSTAEDERPYAYLREAMVSKLMKRICNPEEALDDSLISDVCVSDERKEEVKAAIAEWHFCAHDFTDDELCYASCLMFEHTLTIPDLEHWRISSVDVLQSTFHILVRIGAIPPFPLESEPRSSCAGMSSLVTPFDALALLVIALGHDVGHPGVNNMFLVKLNAPLAQLYNDRSVLEAFHCAAYSQILRRHWPAVFQDTEMRTLMISSILATDMGIHNHFIDELGKLRGRYAADGRKVDSWIEKDIRDYRVLLCALIIKCADISNVARPFKVAEQWTDVLRLEFANQGEMEVNIGIATSLFGGPPELGNFIKKAKGQVGFMDIFGLPLFDGLDGEADTTNIQATTTTTTTTTTAATTTAAAAPAAAGPTTNVPVIINGIHHANRQSQRSAGRSSVQNTARTIDSGSGCSGSGGGVRTQSTSTYTNNTLITPLSSTTQASSVISAGSSFEEKDGTCQFHQRISLNPNTMHHHHVRRCDQAKPDDVALVGAASTTTASSYTSSIAQNENEDEHDHDGDHQNMYADENLPCPVNALPSTTDGTSSHQHPQSQSQTQTWYERATNSKAGERRSKFITGLFEKASSNNNNNNNNNPATTTNSTKGNHPAGLTYSKPAQSTPTVHNNSHNHHHNQHTRGRRGGPTSHPRSTPSSPPLPPSTLPFDSDDGNSDPLSSLSPNHATMLLPRRRSRLRLAFWRRSKHHGQGPGHPHSPPQSDSAPSTTASASSMMSASDHY</sequence>
<feature type="binding site" evidence="3">
    <location>
        <position position="394"/>
    </location>
    <ligand>
        <name>Zn(2+)</name>
        <dbReference type="ChEBI" id="CHEBI:29105"/>
        <label>1</label>
    </ligand>
</feature>
<feature type="compositionally biased region" description="Low complexity" evidence="5">
    <location>
        <begin position="82"/>
        <end position="111"/>
    </location>
</feature>
<feature type="compositionally biased region" description="Basic residues" evidence="5">
    <location>
        <begin position="868"/>
        <end position="881"/>
    </location>
</feature>
<evidence type="ECO:0000256" key="5">
    <source>
        <dbReference type="SAM" id="MobiDB-lite"/>
    </source>
</evidence>
<dbReference type="PROSITE" id="PS51845">
    <property type="entry name" value="PDEASE_I_2"/>
    <property type="match status" value="1"/>
</dbReference>
<feature type="binding site" evidence="3">
    <location>
        <position position="508"/>
    </location>
    <ligand>
        <name>Zn(2+)</name>
        <dbReference type="ChEBI" id="CHEBI:29105"/>
        <label>1</label>
    </ligand>
</feature>
<dbReference type="PANTHER" id="PTHR11347">
    <property type="entry name" value="CYCLIC NUCLEOTIDE PHOSPHODIESTERASE"/>
    <property type="match status" value="1"/>
</dbReference>
<comment type="similarity">
    <text evidence="4">Belongs to the cyclic nucleotide phosphodiesterase family.</text>
</comment>
<dbReference type="eggNOG" id="KOG3689">
    <property type="taxonomic scope" value="Eukaryota"/>
</dbReference>
<dbReference type="GO" id="GO:0007165">
    <property type="term" value="P:signal transduction"/>
    <property type="evidence" value="ECO:0007669"/>
    <property type="project" value="InterPro"/>
</dbReference>
<feature type="region of interest" description="Disordered" evidence="5">
    <location>
        <begin position="629"/>
        <end position="666"/>
    </location>
</feature>
<keyword evidence="2 4" id="KW-0378">Hydrolase</keyword>
<dbReference type="InterPro" id="IPR023088">
    <property type="entry name" value="PDEase"/>
</dbReference>
<feature type="region of interest" description="Disordered" evidence="5">
    <location>
        <begin position="738"/>
        <end position="977"/>
    </location>
</feature>
<dbReference type="SUPFAM" id="SSF109604">
    <property type="entry name" value="HD-domain/PDEase-like"/>
    <property type="match status" value="1"/>
</dbReference>
<feature type="region of interest" description="Disordered" evidence="5">
    <location>
        <begin position="161"/>
        <end position="188"/>
    </location>
</feature>
<organism evidence="7 8">
    <name type="scientific">Trichophyton equinum (strain ATCC MYA-4606 / CBS 127.97)</name>
    <name type="common">Horse ringworm fungus</name>
    <dbReference type="NCBI Taxonomy" id="559882"/>
    <lineage>
        <taxon>Eukaryota</taxon>
        <taxon>Fungi</taxon>
        <taxon>Dikarya</taxon>
        <taxon>Ascomycota</taxon>
        <taxon>Pezizomycotina</taxon>
        <taxon>Eurotiomycetes</taxon>
        <taxon>Eurotiomycetidae</taxon>
        <taxon>Onygenales</taxon>
        <taxon>Arthrodermataceae</taxon>
        <taxon>Trichophyton</taxon>
    </lineage>
</organism>
<dbReference type="Proteomes" id="UP000009169">
    <property type="component" value="Unassembled WGS sequence"/>
</dbReference>
<comment type="cofactor">
    <cofactor evidence="4">
        <name>a divalent metal cation</name>
        <dbReference type="ChEBI" id="CHEBI:60240"/>
    </cofactor>
    <text evidence="4">Binds 2 divalent metal cations per subunit. Site 1 may preferentially bind zinc ions, while site 2 has a preference for magnesium and/or manganese ions.</text>
</comment>
<feature type="domain" description="PDEase" evidence="6">
    <location>
        <begin position="253"/>
        <end position="610"/>
    </location>
</feature>
<keyword evidence="8" id="KW-1185">Reference proteome</keyword>
<dbReference type="VEuPathDB" id="FungiDB:TEQG_04425"/>
<feature type="compositionally biased region" description="Polar residues" evidence="5">
    <location>
        <begin position="630"/>
        <end position="649"/>
    </location>
</feature>
<dbReference type="EC" id="3.1.4.-" evidence="4"/>
<dbReference type="PRINTS" id="PR00387">
    <property type="entry name" value="PDIESTERASE1"/>
</dbReference>
<dbReference type="InterPro" id="IPR023174">
    <property type="entry name" value="PDEase_CS"/>
</dbReference>
<dbReference type="CDD" id="cd00077">
    <property type="entry name" value="HDc"/>
    <property type="match status" value="1"/>
</dbReference>
<feature type="binding site" evidence="3">
    <location>
        <position position="394"/>
    </location>
    <ligand>
        <name>Zn(2+)</name>
        <dbReference type="ChEBI" id="CHEBI:29105"/>
        <label>2</label>
    </ligand>
</feature>
<proteinExistence type="inferred from homology"/>
<dbReference type="InterPro" id="IPR002073">
    <property type="entry name" value="PDEase_catalytic_dom"/>
</dbReference>
<dbReference type="OrthoDB" id="546632at2759"/>
<keyword evidence="1 3" id="KW-0479">Metal-binding</keyword>
<dbReference type="Gene3D" id="1.10.1300.10">
    <property type="entry name" value="3'5'-cyclic nucleotide phosphodiesterase, catalytic domain"/>
    <property type="match status" value="1"/>
</dbReference>
<accession>F2PTQ1</accession>
<feature type="compositionally biased region" description="Low complexity" evidence="5">
    <location>
        <begin position="955"/>
        <end position="977"/>
    </location>
</feature>
<dbReference type="InterPro" id="IPR003607">
    <property type="entry name" value="HD/PDEase_dom"/>
</dbReference>
<dbReference type="Pfam" id="PF00233">
    <property type="entry name" value="PDEase_I"/>
    <property type="match status" value="1"/>
</dbReference>
<feature type="binding site" evidence="3">
    <location>
        <position position="393"/>
    </location>
    <ligand>
        <name>Zn(2+)</name>
        <dbReference type="ChEBI" id="CHEBI:29105"/>
        <label>1</label>
    </ligand>
</feature>
<gene>
    <name evidence="7" type="ORF">TEQG_04425</name>
</gene>
<protein>
    <recommendedName>
        <fullName evidence="4">Phosphodiesterase</fullName>
        <ecNumber evidence="4">3.1.4.-</ecNumber>
    </recommendedName>
</protein>
<feature type="compositionally biased region" description="Polar residues" evidence="5">
    <location>
        <begin position="837"/>
        <end position="846"/>
    </location>
</feature>
<feature type="compositionally biased region" description="Basic residues" evidence="5">
    <location>
        <begin position="927"/>
        <end position="945"/>
    </location>
</feature>
<evidence type="ECO:0000259" key="6">
    <source>
        <dbReference type="PROSITE" id="PS51845"/>
    </source>
</evidence>
<dbReference type="EMBL" id="DS995738">
    <property type="protein sequence ID" value="EGE05269.1"/>
    <property type="molecule type" value="Genomic_DNA"/>
</dbReference>
<feature type="compositionally biased region" description="Low complexity" evidence="5">
    <location>
        <begin position="786"/>
        <end position="800"/>
    </location>
</feature>
<dbReference type="AlphaFoldDB" id="F2PTQ1"/>
<dbReference type="GO" id="GO:0004114">
    <property type="term" value="F:3',5'-cyclic-nucleotide phosphodiesterase activity"/>
    <property type="evidence" value="ECO:0007669"/>
    <property type="project" value="InterPro"/>
</dbReference>
<evidence type="ECO:0000256" key="1">
    <source>
        <dbReference type="ARBA" id="ARBA00022723"/>
    </source>
</evidence>
<evidence type="ECO:0000313" key="8">
    <source>
        <dbReference type="Proteomes" id="UP000009169"/>
    </source>
</evidence>
<dbReference type="PROSITE" id="PS00126">
    <property type="entry name" value="PDEASE_I_1"/>
    <property type="match status" value="1"/>
</dbReference>
<dbReference type="HOGENOM" id="CLU_010668_0_1_1"/>
<dbReference type="InterPro" id="IPR036971">
    <property type="entry name" value="PDEase_catalytic_dom_sf"/>
</dbReference>
<reference evidence="8" key="1">
    <citation type="journal article" date="2012" name="MBio">
        <title>Comparative genome analysis of Trichophyton rubrum and related dermatophytes reveals candidate genes involved in infection.</title>
        <authorList>
            <person name="Martinez D.A."/>
            <person name="Oliver B.G."/>
            <person name="Graeser Y."/>
            <person name="Goldberg J.M."/>
            <person name="Li W."/>
            <person name="Martinez-Rossi N.M."/>
            <person name="Monod M."/>
            <person name="Shelest E."/>
            <person name="Barton R.C."/>
            <person name="Birch E."/>
            <person name="Brakhage A.A."/>
            <person name="Chen Z."/>
            <person name="Gurr S.J."/>
            <person name="Heiman D."/>
            <person name="Heitman J."/>
            <person name="Kosti I."/>
            <person name="Rossi A."/>
            <person name="Saif S."/>
            <person name="Samalova M."/>
            <person name="Saunders C.W."/>
            <person name="Shea T."/>
            <person name="Summerbell R.C."/>
            <person name="Xu J."/>
            <person name="Young S."/>
            <person name="Zeng Q."/>
            <person name="Birren B.W."/>
            <person name="Cuomo C.A."/>
            <person name="White T.C."/>
        </authorList>
    </citation>
    <scope>NUCLEOTIDE SEQUENCE [LARGE SCALE GENOMIC DNA]</scope>
    <source>
        <strain evidence="8">ATCC MYA-4606 / CBS 127.97</strain>
    </source>
</reference>
<feature type="compositionally biased region" description="Low complexity" evidence="5">
    <location>
        <begin position="738"/>
        <end position="751"/>
    </location>
</feature>
<evidence type="ECO:0000256" key="4">
    <source>
        <dbReference type="RuleBase" id="RU363067"/>
    </source>
</evidence>
<feature type="region of interest" description="Disordered" evidence="5">
    <location>
        <begin position="63"/>
        <end position="111"/>
    </location>
</feature>